<evidence type="ECO:0000313" key="4">
    <source>
        <dbReference type="Proteomes" id="UP000027120"/>
    </source>
</evidence>
<dbReference type="SMR" id="A0A067G3C3"/>
<evidence type="ECO:0000256" key="2">
    <source>
        <dbReference type="SAM" id="MobiDB-lite"/>
    </source>
</evidence>
<evidence type="ECO:0000256" key="1">
    <source>
        <dbReference type="ARBA" id="ARBA00005536"/>
    </source>
</evidence>
<feature type="non-terminal residue" evidence="3">
    <location>
        <position position="255"/>
    </location>
</feature>
<dbReference type="GO" id="GO:0015031">
    <property type="term" value="P:protein transport"/>
    <property type="evidence" value="ECO:0007669"/>
    <property type="project" value="InterPro"/>
</dbReference>
<feature type="compositionally biased region" description="Polar residues" evidence="2">
    <location>
        <begin position="242"/>
        <end position="255"/>
    </location>
</feature>
<evidence type="ECO:0000313" key="3">
    <source>
        <dbReference type="EMBL" id="KDO74139.1"/>
    </source>
</evidence>
<dbReference type="PANTHER" id="PTHR12161">
    <property type="entry name" value="IST1 FAMILY MEMBER"/>
    <property type="match status" value="1"/>
</dbReference>
<accession>A0A067G3C3</accession>
<dbReference type="STRING" id="2711.A0A067G3C3"/>
<dbReference type="GO" id="GO:0008104">
    <property type="term" value="P:intracellular protein localization"/>
    <property type="evidence" value="ECO:0000318"/>
    <property type="project" value="GO_Central"/>
</dbReference>
<comment type="similarity">
    <text evidence="1">Belongs to the IST1 family.</text>
</comment>
<feature type="region of interest" description="Disordered" evidence="2">
    <location>
        <begin position="221"/>
        <end position="255"/>
    </location>
</feature>
<proteinExistence type="inferred from homology"/>
<dbReference type="PANTHER" id="PTHR12161:SF58">
    <property type="entry name" value="REGULATOR OF VPS4 ACTIVITY IN THE MVB PATHWAY PROTEIN"/>
    <property type="match status" value="1"/>
</dbReference>
<dbReference type="Gene3D" id="1.20.1260.60">
    <property type="entry name" value="Vacuolar protein sorting-associated protein Ist1"/>
    <property type="match status" value="1"/>
</dbReference>
<reference evidence="3 4" key="1">
    <citation type="submission" date="2014-04" db="EMBL/GenBank/DDBJ databases">
        <authorList>
            <consortium name="International Citrus Genome Consortium"/>
            <person name="Gmitter F."/>
            <person name="Chen C."/>
            <person name="Farmerie W."/>
            <person name="Harkins T."/>
            <person name="Desany B."/>
            <person name="Mohiuddin M."/>
            <person name="Kodira C."/>
            <person name="Borodovsky M."/>
            <person name="Lomsadze A."/>
            <person name="Burns P."/>
            <person name="Jenkins J."/>
            <person name="Prochnik S."/>
            <person name="Shu S."/>
            <person name="Chapman J."/>
            <person name="Pitluck S."/>
            <person name="Schmutz J."/>
            <person name="Rokhsar D."/>
        </authorList>
    </citation>
    <scope>NUCLEOTIDE SEQUENCE</scope>
</reference>
<dbReference type="InterPro" id="IPR005061">
    <property type="entry name" value="Ist1"/>
</dbReference>
<name>A0A067G3C3_CITSI</name>
<keyword evidence="4" id="KW-1185">Reference proteome</keyword>
<gene>
    <name evidence="3" type="ORF">CISIN_1g042313mg</name>
</gene>
<protein>
    <recommendedName>
        <fullName evidence="5">IST1-like protein</fullName>
    </recommendedName>
</protein>
<dbReference type="Pfam" id="PF03398">
    <property type="entry name" value="Ist1"/>
    <property type="match status" value="1"/>
</dbReference>
<dbReference type="EMBL" id="KK784884">
    <property type="protein sequence ID" value="KDO74139.1"/>
    <property type="molecule type" value="Genomic_DNA"/>
</dbReference>
<dbReference type="InterPro" id="IPR042277">
    <property type="entry name" value="IST1-like"/>
</dbReference>
<dbReference type="Proteomes" id="UP000027120">
    <property type="component" value="Unassembled WGS sequence"/>
</dbReference>
<sequence>MVLFDLLRSVMAWAKASRLKKSTKWNSLMKQVQSVQFRLSALKKRKESMLRQSRNDIAQILQNHQHQKALYRVKQLYRDQCLLAAYDQIEHCCQCIATNMPHIRSHRSSLECLPGDVIEAMSSLVFAASRCGELPELNTMRNLLKRRFGNVELKENLVNAKMKHNLCISFVPNDEKLQLIKKIAEENGIQLGFQNFGTISAHSQTDSNSGHHKKIAVQMDQQKALPSATKSSTRKCDPLKENGSSVSFKNCRSLD</sequence>
<evidence type="ECO:0008006" key="5">
    <source>
        <dbReference type="Google" id="ProtNLM"/>
    </source>
</evidence>
<organism evidence="3 4">
    <name type="scientific">Citrus sinensis</name>
    <name type="common">Sweet orange</name>
    <name type="synonym">Citrus aurantium var. sinensis</name>
    <dbReference type="NCBI Taxonomy" id="2711"/>
    <lineage>
        <taxon>Eukaryota</taxon>
        <taxon>Viridiplantae</taxon>
        <taxon>Streptophyta</taxon>
        <taxon>Embryophyta</taxon>
        <taxon>Tracheophyta</taxon>
        <taxon>Spermatophyta</taxon>
        <taxon>Magnoliopsida</taxon>
        <taxon>eudicotyledons</taxon>
        <taxon>Gunneridae</taxon>
        <taxon>Pentapetalae</taxon>
        <taxon>rosids</taxon>
        <taxon>malvids</taxon>
        <taxon>Sapindales</taxon>
        <taxon>Rutaceae</taxon>
        <taxon>Aurantioideae</taxon>
        <taxon>Citrus</taxon>
    </lineage>
</organism>
<dbReference type="AlphaFoldDB" id="A0A067G3C3"/>